<proteinExistence type="predicted"/>
<organism evidence="2 3">
    <name type="scientific">Rugamonas fusca</name>
    <dbReference type="NCBI Taxonomy" id="2758568"/>
    <lineage>
        <taxon>Bacteria</taxon>
        <taxon>Pseudomonadati</taxon>
        <taxon>Pseudomonadota</taxon>
        <taxon>Betaproteobacteria</taxon>
        <taxon>Burkholderiales</taxon>
        <taxon>Oxalobacteraceae</taxon>
        <taxon>Telluria group</taxon>
        <taxon>Rugamonas</taxon>
    </lineage>
</organism>
<comment type="caution">
    <text evidence="2">The sequence shown here is derived from an EMBL/GenBank/DDBJ whole genome shotgun (WGS) entry which is preliminary data.</text>
</comment>
<evidence type="ECO:0000256" key="1">
    <source>
        <dbReference type="SAM" id="SignalP"/>
    </source>
</evidence>
<dbReference type="RefSeq" id="WP_182214185.1">
    <property type="nucleotide sequence ID" value="NZ_JACEZS010000002.1"/>
</dbReference>
<protein>
    <submittedName>
        <fullName evidence="2">Uncharacterized protein</fullName>
    </submittedName>
</protein>
<accession>A0A7W2EER3</accession>
<dbReference type="AlphaFoldDB" id="A0A7W2EER3"/>
<evidence type="ECO:0000313" key="3">
    <source>
        <dbReference type="Proteomes" id="UP000566711"/>
    </source>
</evidence>
<gene>
    <name evidence="2" type="ORF">H3H36_03635</name>
</gene>
<keyword evidence="1" id="KW-0732">Signal</keyword>
<evidence type="ECO:0000313" key="2">
    <source>
        <dbReference type="EMBL" id="MBA5604452.1"/>
    </source>
</evidence>
<dbReference type="EMBL" id="JACEZS010000002">
    <property type="protein sequence ID" value="MBA5604452.1"/>
    <property type="molecule type" value="Genomic_DNA"/>
</dbReference>
<sequence length="136" mass="14408">MSIRPAGVCLIFALGVAAAAAQARGVEDMPPPHFSISIQGTGIAGKTLELDAPPYSKTVVESLGDLTVELTPRQDTNPNGRAVVRLLRNYEGARVLLHTAKVAGNNQGKWQLAYLICNDAVTFMSPAPQPMPGCRP</sequence>
<reference evidence="2 3" key="1">
    <citation type="submission" date="2020-07" db="EMBL/GenBank/DDBJ databases">
        <title>Novel species isolated from subtropical streams in China.</title>
        <authorList>
            <person name="Lu H."/>
        </authorList>
    </citation>
    <scope>NUCLEOTIDE SEQUENCE [LARGE SCALE GENOMIC DNA]</scope>
    <source>
        <strain evidence="2 3">FT3S</strain>
    </source>
</reference>
<keyword evidence="3" id="KW-1185">Reference proteome</keyword>
<feature type="signal peptide" evidence="1">
    <location>
        <begin position="1"/>
        <end position="23"/>
    </location>
</feature>
<dbReference type="Proteomes" id="UP000566711">
    <property type="component" value="Unassembled WGS sequence"/>
</dbReference>
<name>A0A7W2EER3_9BURK</name>
<feature type="chain" id="PRO_5031120517" evidence="1">
    <location>
        <begin position="24"/>
        <end position="136"/>
    </location>
</feature>